<sequence length="1416" mass="159515">MEWHDTDCRRMDPVPFDNDLWTCQACGTVGPLRFFADSIGECATPEPASNDDTHKESIKRLSWPECVEYSQESFSQDIEEALCLVKANHPKVATGVTYRVGEVSDAYGREILPVIYPKLTERSHIRLLELLPAPREKALEGRFQVVDVEQMPAYEALSYTWADDNNDASLCQRIFIGLGNRALPITRNCHQALSRLRRKTESLLIWVDAICINQSDLGERSDQVAMMGTIFSQATEVHGYVGEDPDNVEGGEVGAITLLKDELKSSKLASRQFKDNAEEALGRLLRRPFFSRLWVVQEVLLARSITIHCGDSTTPISRDVFIKAKLHKAEVPWWLTKIGWIGAQSKGDMLELLSATALCKMSDMRDKIFGLLGLADGNEVDALKANYKLMVREVYIGTALYLIQQRNRHNVIELAESMTNLRLRSKYGIPSWVPTWDLQETAYNSVDLSERLGEIELGWKVRWHRDPILSSLAGNPPSQQFRTIPVLTDHDTAGNLSPTQSFKAVDAETGCLITAGYEIAVLYYATFMSGDENGTVDGQFRETNYHMLNNSVFLATSGPMSKFRVQPERMLGLSDLLSLVKISGCRMPFLANKHVRDGDSVTYELLYPCASAIIYPMGKDHLYSNHPDFDRICTLEVSYPLTLEIIKFLYHWRRMIKLRSQSSDANEADSSSLKDEEIHAWNFFIRHSVLTGTQVSGFSGERQEWRLELEASPGWKTNRQSVLVDNLVSEFVELMNFWNSEAFDAVEKLVKELDITKTTREIQHWHRTLGRFSASFCGRGWKGDADAQRSLAEAKLRTLKKAHEFLFNTFSQLFPKGAKKETMFLMPMKFDEISQLSESWLRGYKNEEEAAAIMEQRWMNCTSLFSVLAESAELRGEARRLRCKIRPLGGVNIRTAINKRARQGKWEVTPVGLVGDEQQFIHHGGPEKALHQYCAGHYDVWNAELPGREDLFKIGGFGENLSAMNMSETNVCIGDTFRVGPDVIIQVSGPRQPCYKLNHRFQHKKISAMTQSSGRTGWYYRVLQTGLIEQGDAMELVERINPTWPLSRVQKYLYHEKDNIEIFQELVSLPALSEEMVGIFQDRLDHGTEDMTGRLEGDRVPVVWRPYKLASKTKLTPRIKSFILEAQEQNEDSEFGQFPFVRIQFGPDGIISRAYSVVSGTTSRFELGIARDDNSRGGSIYLHDNLNVGDIIKVAPGHNATATQSEKVDTNVSKNIFIIGGIGITAFLGEIERLSRESAEVEVHYAVRSLKDAAYLSRLPLKKTTIYAKDQGQRLILNQVIPKLADDKGRRPAVYCCGPTSLMNACRNLTTDIGYPKANVHFEEFGDATTGTGEPFEVEIKSTGQTVQVPREKSLLQVLSDAGFEIESSCLVGNCGTCMVDYYKGEIDHKGVALDDEQKKGSMLSCVSRGKGKIVI</sequence>
<accession>A0A8J5P1C6</accession>
<dbReference type="GO" id="GO:0030151">
    <property type="term" value="F:molybdenum ion binding"/>
    <property type="evidence" value="ECO:0007669"/>
    <property type="project" value="InterPro"/>
</dbReference>
<gene>
    <name evidence="4" type="primary">yeaX-1</name>
    <name evidence="4" type="ORF">Forpe1208_v008729</name>
</gene>
<reference evidence="4" key="1">
    <citation type="submission" date="2021-04" db="EMBL/GenBank/DDBJ databases">
        <title>First draft genome resource for Brassicaceae pathogens Fusarium oxysporum f. sp. raphani and Fusarium oxysporum f. sp. rapae.</title>
        <authorList>
            <person name="Asai S."/>
        </authorList>
    </citation>
    <scope>NUCLEOTIDE SEQUENCE</scope>
    <source>
        <strain evidence="4">Tf1208</strain>
    </source>
</reference>
<dbReference type="InterPro" id="IPR006058">
    <property type="entry name" value="2Fe2S_fd_BS"/>
</dbReference>
<dbReference type="InterPro" id="IPR010730">
    <property type="entry name" value="HET"/>
</dbReference>
<evidence type="ECO:0000313" key="5">
    <source>
        <dbReference type="Proteomes" id="UP000694050"/>
    </source>
</evidence>
<dbReference type="InterPro" id="IPR005302">
    <property type="entry name" value="MoCF_Sase_C"/>
</dbReference>
<dbReference type="InterPro" id="IPR017927">
    <property type="entry name" value="FAD-bd_FR_type"/>
</dbReference>
<dbReference type="InterPro" id="IPR005163">
    <property type="entry name" value="Tri_helical_YiiM-like"/>
</dbReference>
<keyword evidence="4" id="KW-0503">Monooxygenase</keyword>
<evidence type="ECO:0000259" key="3">
    <source>
        <dbReference type="PROSITE" id="PS51384"/>
    </source>
</evidence>
<dbReference type="Pfam" id="PF06985">
    <property type="entry name" value="HET"/>
    <property type="match status" value="1"/>
</dbReference>
<evidence type="ECO:0000259" key="2">
    <source>
        <dbReference type="PROSITE" id="PS51340"/>
    </source>
</evidence>
<feature type="domain" description="FAD-binding FR-type" evidence="3">
    <location>
        <begin position="1102"/>
        <end position="1205"/>
    </location>
</feature>
<dbReference type="EMBL" id="JAELUQ010000006">
    <property type="protein sequence ID" value="KAG7412828.1"/>
    <property type="molecule type" value="Genomic_DNA"/>
</dbReference>
<dbReference type="PROSITE" id="PS00197">
    <property type="entry name" value="2FE2S_FER_1"/>
    <property type="match status" value="1"/>
</dbReference>
<dbReference type="CDD" id="cd06185">
    <property type="entry name" value="PDR_like"/>
    <property type="match status" value="1"/>
</dbReference>
<organism evidence="4 5">
    <name type="scientific">Fusarium oxysporum f. sp. rapae</name>
    <dbReference type="NCBI Taxonomy" id="485398"/>
    <lineage>
        <taxon>Eukaryota</taxon>
        <taxon>Fungi</taxon>
        <taxon>Dikarya</taxon>
        <taxon>Ascomycota</taxon>
        <taxon>Pezizomycotina</taxon>
        <taxon>Sordariomycetes</taxon>
        <taxon>Hypocreomycetidae</taxon>
        <taxon>Hypocreales</taxon>
        <taxon>Nectriaceae</taxon>
        <taxon>Fusarium</taxon>
        <taxon>Fusarium oxysporum species complex</taxon>
    </lineage>
</organism>
<dbReference type="InterPro" id="IPR052353">
    <property type="entry name" value="Benzoxazolinone_Detox_Enz"/>
</dbReference>
<dbReference type="GO" id="GO:0004497">
    <property type="term" value="F:monooxygenase activity"/>
    <property type="evidence" value="ECO:0007669"/>
    <property type="project" value="UniProtKB-KW"/>
</dbReference>
<proteinExistence type="predicted"/>
<dbReference type="Pfam" id="PF03475">
    <property type="entry name" value="YiiM_3-alpha"/>
    <property type="match status" value="1"/>
</dbReference>
<dbReference type="GO" id="GO:0030170">
    <property type="term" value="F:pyridoxal phosphate binding"/>
    <property type="evidence" value="ECO:0007669"/>
    <property type="project" value="InterPro"/>
</dbReference>
<dbReference type="GO" id="GO:0051537">
    <property type="term" value="F:2 iron, 2 sulfur cluster binding"/>
    <property type="evidence" value="ECO:0007669"/>
    <property type="project" value="InterPro"/>
</dbReference>
<protein>
    <submittedName>
        <fullName evidence="4">Carnitine monooxygenase reductase subunit</fullName>
    </submittedName>
</protein>
<dbReference type="Pfam" id="PF03473">
    <property type="entry name" value="MOSC"/>
    <property type="match status" value="1"/>
</dbReference>
<dbReference type="CDD" id="cd00207">
    <property type="entry name" value="fer2"/>
    <property type="match status" value="1"/>
</dbReference>
<dbReference type="Proteomes" id="UP000694050">
    <property type="component" value="Unassembled WGS sequence"/>
</dbReference>
<dbReference type="PROSITE" id="PS51085">
    <property type="entry name" value="2FE2S_FER_2"/>
    <property type="match status" value="1"/>
</dbReference>
<name>A0A8J5P1C6_FUSOX</name>
<dbReference type="PANTHER" id="PTHR30212:SF2">
    <property type="entry name" value="PROTEIN YIIM"/>
    <property type="match status" value="1"/>
</dbReference>
<dbReference type="PROSITE" id="PS51384">
    <property type="entry name" value="FAD_FR"/>
    <property type="match status" value="1"/>
</dbReference>
<dbReference type="PANTHER" id="PTHR30212">
    <property type="entry name" value="PROTEIN YIIM"/>
    <property type="match status" value="1"/>
</dbReference>
<dbReference type="InterPro" id="IPR001041">
    <property type="entry name" value="2Fe-2S_ferredoxin-type"/>
</dbReference>
<feature type="domain" description="2Fe-2S ferredoxin-type" evidence="1">
    <location>
        <begin position="1336"/>
        <end position="1416"/>
    </location>
</feature>
<dbReference type="PROSITE" id="PS51340">
    <property type="entry name" value="MOSC"/>
    <property type="match status" value="1"/>
</dbReference>
<feature type="domain" description="MOSC" evidence="2">
    <location>
        <begin position="900"/>
        <end position="1037"/>
    </location>
</feature>
<evidence type="ECO:0000313" key="4">
    <source>
        <dbReference type="EMBL" id="KAG7412828.1"/>
    </source>
</evidence>
<dbReference type="Pfam" id="PF00111">
    <property type="entry name" value="Fer2"/>
    <property type="match status" value="1"/>
</dbReference>
<evidence type="ECO:0000259" key="1">
    <source>
        <dbReference type="PROSITE" id="PS51085"/>
    </source>
</evidence>
<comment type="caution">
    <text evidence="4">The sequence shown here is derived from an EMBL/GenBank/DDBJ whole genome shotgun (WGS) entry which is preliminary data.</text>
</comment>
<keyword evidence="4" id="KW-0560">Oxidoreductase</keyword>